<sequence>MLAGLRPPSSLMRKYFAACKAAKYFRYTIGNILPIRIRWNSAYFSTCEGRVMEKLQFSQEIGRSVQARRDSLGLTQKQLASIAGVSERLVRSIEAAEAQGVGLTKLEAVLAPLGLELKLVGAGQPKGESASSARVRDDEYEMLLQSAVDSWGSAGGHRG</sequence>
<evidence type="ECO:0000313" key="3">
    <source>
        <dbReference type="Proteomes" id="UP001349994"/>
    </source>
</evidence>
<proteinExistence type="predicted"/>
<dbReference type="Pfam" id="PF01381">
    <property type="entry name" value="HTH_3"/>
    <property type="match status" value="1"/>
</dbReference>
<organism evidence="2 3">
    <name type="scientific">Adlercreutzia wanghongyangiae</name>
    <dbReference type="NCBI Taxonomy" id="3111451"/>
    <lineage>
        <taxon>Bacteria</taxon>
        <taxon>Bacillati</taxon>
        <taxon>Actinomycetota</taxon>
        <taxon>Coriobacteriia</taxon>
        <taxon>Eggerthellales</taxon>
        <taxon>Eggerthellaceae</taxon>
        <taxon>Adlercreutzia</taxon>
    </lineage>
</organism>
<dbReference type="RefSeq" id="WP_338210910.1">
    <property type="nucleotide sequence ID" value="NZ_JAYMFF010000017.1"/>
</dbReference>
<accession>A0ABU6IJF8</accession>
<dbReference type="SMART" id="SM00530">
    <property type="entry name" value="HTH_XRE"/>
    <property type="match status" value="1"/>
</dbReference>
<reference evidence="2 3" key="1">
    <citation type="submission" date="2024-01" db="EMBL/GenBank/DDBJ databases">
        <title>novel species in genus Adlercreutzia.</title>
        <authorList>
            <person name="Liu X."/>
        </authorList>
    </citation>
    <scope>NUCLEOTIDE SEQUENCE [LARGE SCALE GENOMIC DNA]</scope>
    <source>
        <strain evidence="2 3">R7</strain>
    </source>
</reference>
<dbReference type="Proteomes" id="UP001349994">
    <property type="component" value="Unassembled WGS sequence"/>
</dbReference>
<dbReference type="InterPro" id="IPR010982">
    <property type="entry name" value="Lambda_DNA-bd_dom_sf"/>
</dbReference>
<evidence type="ECO:0000313" key="2">
    <source>
        <dbReference type="EMBL" id="MEC4176539.1"/>
    </source>
</evidence>
<keyword evidence="3" id="KW-1185">Reference proteome</keyword>
<protein>
    <submittedName>
        <fullName evidence="2">Helix-turn-helix domain-containing protein</fullName>
    </submittedName>
</protein>
<gene>
    <name evidence="2" type="ORF">VIN30_08790</name>
</gene>
<dbReference type="PROSITE" id="PS50943">
    <property type="entry name" value="HTH_CROC1"/>
    <property type="match status" value="1"/>
</dbReference>
<dbReference type="EMBL" id="JAYMFF010000017">
    <property type="protein sequence ID" value="MEC4176539.1"/>
    <property type="molecule type" value="Genomic_DNA"/>
</dbReference>
<dbReference type="InterPro" id="IPR001387">
    <property type="entry name" value="Cro/C1-type_HTH"/>
</dbReference>
<comment type="caution">
    <text evidence="2">The sequence shown here is derived from an EMBL/GenBank/DDBJ whole genome shotgun (WGS) entry which is preliminary data.</text>
</comment>
<dbReference type="Gene3D" id="1.10.260.40">
    <property type="entry name" value="lambda repressor-like DNA-binding domains"/>
    <property type="match status" value="1"/>
</dbReference>
<name>A0ABU6IJF8_9ACTN</name>
<evidence type="ECO:0000259" key="1">
    <source>
        <dbReference type="PROSITE" id="PS50943"/>
    </source>
</evidence>
<dbReference type="SUPFAM" id="SSF47413">
    <property type="entry name" value="lambda repressor-like DNA-binding domains"/>
    <property type="match status" value="1"/>
</dbReference>
<feature type="domain" description="HTH cro/C1-type" evidence="1">
    <location>
        <begin position="65"/>
        <end position="120"/>
    </location>
</feature>
<dbReference type="CDD" id="cd00093">
    <property type="entry name" value="HTH_XRE"/>
    <property type="match status" value="1"/>
</dbReference>